<dbReference type="PATRIC" id="fig|345309.4.peg.3274"/>
<comment type="catalytic activity">
    <reaction evidence="16">
        <text>(3Z)-decenoyl-[ACP] + malonyl-[ACP] + H(+) = 3-oxo-(5Z)-dodecenoyl-[ACP] + holo-[ACP] + CO2</text>
        <dbReference type="Rhea" id="RHEA:54940"/>
        <dbReference type="Rhea" id="RHEA-COMP:9623"/>
        <dbReference type="Rhea" id="RHEA-COMP:9685"/>
        <dbReference type="Rhea" id="RHEA-COMP:9927"/>
        <dbReference type="Rhea" id="RHEA-COMP:14042"/>
        <dbReference type="ChEBI" id="CHEBI:15378"/>
        <dbReference type="ChEBI" id="CHEBI:16526"/>
        <dbReference type="ChEBI" id="CHEBI:64479"/>
        <dbReference type="ChEBI" id="CHEBI:78449"/>
        <dbReference type="ChEBI" id="CHEBI:78798"/>
        <dbReference type="ChEBI" id="CHEBI:138410"/>
    </reaction>
    <physiologicalReaction direction="left-to-right" evidence="16">
        <dbReference type="Rhea" id="RHEA:54941"/>
    </physiologicalReaction>
</comment>
<dbReference type="Pfam" id="PF02801">
    <property type="entry name" value="Ketoacyl-synt_C"/>
    <property type="match status" value="1"/>
</dbReference>
<keyword evidence="10" id="KW-0443">Lipid metabolism</keyword>
<evidence type="ECO:0000256" key="15">
    <source>
        <dbReference type="ARBA" id="ARBA00042143"/>
    </source>
</evidence>
<evidence type="ECO:0000256" key="12">
    <source>
        <dbReference type="ARBA" id="ARBA00023315"/>
    </source>
</evidence>
<keyword evidence="7" id="KW-0444">Lipid biosynthesis</keyword>
<accession>A0A0F3KCC4</accession>
<comment type="subcellular location">
    <subcellularLocation>
        <location evidence="1">Cytoplasm</location>
    </subcellularLocation>
</comment>
<dbReference type="CDD" id="cd00834">
    <property type="entry name" value="KAS_I_II"/>
    <property type="match status" value="1"/>
</dbReference>
<evidence type="ECO:0000256" key="13">
    <source>
        <dbReference type="ARBA" id="ARBA00039450"/>
    </source>
</evidence>
<dbReference type="SMART" id="SM00825">
    <property type="entry name" value="PKS_KS"/>
    <property type="match status" value="1"/>
</dbReference>
<sequence length="412" mass="42709">MRRVVVTGMGAVSCLGAGRDALFEGLRAGRDGFRDMPGYAALGMRCRVAAPADMDGLEPPPRKLRRYFPEAAEYAWHAAREALAEAGLDGTRIRERDVGLVMGAASALSEYETGLATYQAKGYGRISPFTTTRTMGSAVAATLVHAFGFGGRSFTVGSACTSATHAIGQAMELIQLGRQEIVVCGGAEELHDKASMSFDVMNALSTTSVAGSRVSTPYDADRDGLLLGGGAGVLVLESLDHALARGATILAELAGYGAASDPDGMVSPNADGMAEAMHQAIDLAGVIPDYVNTHACATVQGDLAEWEALRRVFGDRGHAVPWMSSIKGLVGHAPAAAGALDAIAAIGMIERGVLLAGAPPRQLDEAFADAPLLDADREARADAVLSNSFGFGGSCAALVIRRYHEPDAATDA</sequence>
<gene>
    <name evidence="20" type="ORF">VI08_17465</name>
</gene>
<dbReference type="RefSeq" id="WP_045830908.1">
    <property type="nucleotide sequence ID" value="NZ_JZRB01000046.1"/>
</dbReference>
<dbReference type="EC" id="2.3.1.41" evidence="5"/>
<dbReference type="GO" id="GO:0004315">
    <property type="term" value="F:3-oxoacyl-[acyl-carrier-protein] synthase activity"/>
    <property type="evidence" value="ECO:0007669"/>
    <property type="project" value="UniProtKB-EC"/>
</dbReference>
<reference evidence="20 21" key="1">
    <citation type="submission" date="2015-03" db="EMBL/GenBank/DDBJ databases">
        <title>Draft genome sequence of Luteibacter yeojuensis strain SU11.</title>
        <authorList>
            <person name="Sulaiman J."/>
            <person name="Priya K."/>
            <person name="Chan K.-G."/>
        </authorList>
    </citation>
    <scope>NUCLEOTIDE SEQUENCE [LARGE SCALE GENOMIC DNA]</scope>
    <source>
        <strain evidence="20 21">SU11</strain>
    </source>
</reference>
<evidence type="ECO:0000256" key="1">
    <source>
        <dbReference type="ARBA" id="ARBA00004496"/>
    </source>
</evidence>
<dbReference type="InterPro" id="IPR016039">
    <property type="entry name" value="Thiolase-like"/>
</dbReference>
<evidence type="ECO:0000256" key="18">
    <source>
        <dbReference type="RuleBase" id="RU003694"/>
    </source>
</evidence>
<dbReference type="PROSITE" id="PS52004">
    <property type="entry name" value="KS3_2"/>
    <property type="match status" value="1"/>
</dbReference>
<dbReference type="AlphaFoldDB" id="A0A0F3KCC4"/>
<dbReference type="Proteomes" id="UP000033651">
    <property type="component" value="Unassembled WGS sequence"/>
</dbReference>
<dbReference type="InterPro" id="IPR020841">
    <property type="entry name" value="PKS_Beta-ketoAc_synthase_dom"/>
</dbReference>
<dbReference type="PANTHER" id="PTHR11712">
    <property type="entry name" value="POLYKETIDE SYNTHASE-RELATED"/>
    <property type="match status" value="1"/>
</dbReference>
<dbReference type="PROSITE" id="PS00606">
    <property type="entry name" value="KS3_1"/>
    <property type="match status" value="1"/>
</dbReference>
<proteinExistence type="inferred from homology"/>
<keyword evidence="6" id="KW-0963">Cytoplasm</keyword>
<evidence type="ECO:0000256" key="8">
    <source>
        <dbReference type="ARBA" id="ARBA00022679"/>
    </source>
</evidence>
<dbReference type="GO" id="GO:0005829">
    <property type="term" value="C:cytosol"/>
    <property type="evidence" value="ECO:0007669"/>
    <property type="project" value="TreeGrafter"/>
</dbReference>
<evidence type="ECO:0000313" key="20">
    <source>
        <dbReference type="EMBL" id="KJV27754.1"/>
    </source>
</evidence>
<dbReference type="SUPFAM" id="SSF53901">
    <property type="entry name" value="Thiolase-like"/>
    <property type="match status" value="2"/>
</dbReference>
<evidence type="ECO:0000256" key="17">
    <source>
        <dbReference type="ARBA" id="ARBA00048506"/>
    </source>
</evidence>
<comment type="catalytic activity">
    <reaction evidence="17">
        <text>a fatty acyl-[ACP] + malonyl-[ACP] + H(+) = a 3-oxoacyl-[ACP] + holo-[ACP] + CO2</text>
        <dbReference type="Rhea" id="RHEA:22836"/>
        <dbReference type="Rhea" id="RHEA-COMP:9623"/>
        <dbReference type="Rhea" id="RHEA-COMP:9685"/>
        <dbReference type="Rhea" id="RHEA-COMP:9916"/>
        <dbReference type="Rhea" id="RHEA-COMP:14125"/>
        <dbReference type="ChEBI" id="CHEBI:15378"/>
        <dbReference type="ChEBI" id="CHEBI:16526"/>
        <dbReference type="ChEBI" id="CHEBI:64479"/>
        <dbReference type="ChEBI" id="CHEBI:78449"/>
        <dbReference type="ChEBI" id="CHEBI:78776"/>
        <dbReference type="ChEBI" id="CHEBI:138651"/>
        <dbReference type="EC" id="2.3.1.41"/>
    </reaction>
    <physiologicalReaction direction="left-to-right" evidence="17">
        <dbReference type="Rhea" id="RHEA:22837"/>
    </physiologicalReaction>
</comment>
<evidence type="ECO:0000256" key="16">
    <source>
        <dbReference type="ARBA" id="ARBA00048121"/>
    </source>
</evidence>
<dbReference type="OrthoDB" id="9808669at2"/>
<evidence type="ECO:0000256" key="9">
    <source>
        <dbReference type="ARBA" id="ARBA00022832"/>
    </source>
</evidence>
<dbReference type="InterPro" id="IPR014030">
    <property type="entry name" value="Ketoacyl_synth_N"/>
</dbReference>
<evidence type="ECO:0000256" key="5">
    <source>
        <dbReference type="ARBA" id="ARBA00013191"/>
    </source>
</evidence>
<comment type="caution">
    <text evidence="20">The sequence shown here is derived from an EMBL/GenBank/DDBJ whole genome shotgun (WGS) entry which is preliminary data.</text>
</comment>
<dbReference type="InterPro" id="IPR014031">
    <property type="entry name" value="Ketoacyl_synth_C"/>
</dbReference>
<dbReference type="EMBL" id="JZRB01000046">
    <property type="protein sequence ID" value="KJV27754.1"/>
    <property type="molecule type" value="Genomic_DNA"/>
</dbReference>
<comment type="similarity">
    <text evidence="3 18">Belongs to the thiolase-like superfamily. Beta-ketoacyl-ACP synthases family.</text>
</comment>
<dbReference type="GO" id="GO:0006633">
    <property type="term" value="P:fatty acid biosynthetic process"/>
    <property type="evidence" value="ECO:0007669"/>
    <property type="project" value="UniProtKB-UniPathway"/>
</dbReference>
<dbReference type="InterPro" id="IPR018201">
    <property type="entry name" value="Ketoacyl_synth_AS"/>
</dbReference>
<keyword evidence="21" id="KW-1185">Reference proteome</keyword>
<evidence type="ECO:0000256" key="6">
    <source>
        <dbReference type="ARBA" id="ARBA00022490"/>
    </source>
</evidence>
<evidence type="ECO:0000259" key="19">
    <source>
        <dbReference type="PROSITE" id="PS52004"/>
    </source>
</evidence>
<keyword evidence="9" id="KW-0276">Fatty acid metabolism</keyword>
<name>A0A0F3KCC4_9GAMM</name>
<protein>
    <recommendedName>
        <fullName evidence="13">3-oxoacyl-[acyl-carrier-protein] synthase 1</fullName>
        <ecNumber evidence="5">2.3.1.41</ecNumber>
    </recommendedName>
    <alternativeName>
        <fullName evidence="14">3-oxoacyl-[acyl-carrier-protein] synthase I</fullName>
    </alternativeName>
    <alternativeName>
        <fullName evidence="15">Beta-ketoacyl-ACP synthase I</fullName>
    </alternativeName>
</protein>
<evidence type="ECO:0000256" key="2">
    <source>
        <dbReference type="ARBA" id="ARBA00005194"/>
    </source>
</evidence>
<keyword evidence="8 18" id="KW-0808">Transferase</keyword>
<comment type="pathway">
    <text evidence="2">Lipid metabolism; fatty acid biosynthesis.</text>
</comment>
<keyword evidence="11" id="KW-0275">Fatty acid biosynthesis</keyword>
<dbReference type="InterPro" id="IPR000794">
    <property type="entry name" value="Beta-ketoacyl_synthase"/>
</dbReference>
<dbReference type="Pfam" id="PF00109">
    <property type="entry name" value="ketoacyl-synt"/>
    <property type="match status" value="1"/>
</dbReference>
<evidence type="ECO:0000256" key="4">
    <source>
        <dbReference type="ARBA" id="ARBA00011738"/>
    </source>
</evidence>
<dbReference type="PANTHER" id="PTHR11712:SF306">
    <property type="entry name" value="3-OXOACYL-[ACYL-CARRIER-PROTEIN] SYNTHASE 1"/>
    <property type="match status" value="1"/>
</dbReference>
<evidence type="ECO:0000256" key="14">
    <source>
        <dbReference type="ARBA" id="ARBA00041620"/>
    </source>
</evidence>
<dbReference type="UniPathway" id="UPA00094"/>
<dbReference type="Gene3D" id="3.40.47.10">
    <property type="match status" value="2"/>
</dbReference>
<comment type="subunit">
    <text evidence="4">Homodimer.</text>
</comment>
<feature type="domain" description="Ketosynthase family 3 (KS3)" evidence="19">
    <location>
        <begin position="1"/>
        <end position="402"/>
    </location>
</feature>
<keyword evidence="12" id="KW-0012">Acyltransferase</keyword>
<evidence type="ECO:0000256" key="10">
    <source>
        <dbReference type="ARBA" id="ARBA00023098"/>
    </source>
</evidence>
<organism evidence="20 21">
    <name type="scientific">Luteibacter yeojuensis</name>
    <dbReference type="NCBI Taxonomy" id="345309"/>
    <lineage>
        <taxon>Bacteria</taxon>
        <taxon>Pseudomonadati</taxon>
        <taxon>Pseudomonadota</taxon>
        <taxon>Gammaproteobacteria</taxon>
        <taxon>Lysobacterales</taxon>
        <taxon>Rhodanobacteraceae</taxon>
        <taxon>Luteibacter</taxon>
    </lineage>
</organism>
<evidence type="ECO:0000256" key="11">
    <source>
        <dbReference type="ARBA" id="ARBA00023160"/>
    </source>
</evidence>
<evidence type="ECO:0000256" key="3">
    <source>
        <dbReference type="ARBA" id="ARBA00008467"/>
    </source>
</evidence>
<evidence type="ECO:0000256" key="7">
    <source>
        <dbReference type="ARBA" id="ARBA00022516"/>
    </source>
</evidence>
<evidence type="ECO:0000313" key="21">
    <source>
        <dbReference type="Proteomes" id="UP000033651"/>
    </source>
</evidence>